<gene>
    <name evidence="9" type="primary">asnB</name>
    <name evidence="9" type="ORF">SMD27_07330</name>
</gene>
<dbReference type="InterPro" id="IPR001962">
    <property type="entry name" value="Asn_synthase"/>
</dbReference>
<evidence type="ECO:0000259" key="8">
    <source>
        <dbReference type="PROSITE" id="PS51278"/>
    </source>
</evidence>
<dbReference type="GO" id="GO:0004066">
    <property type="term" value="F:asparagine synthase (glutamine-hydrolyzing) activity"/>
    <property type="evidence" value="ECO:0007669"/>
    <property type="project" value="UniProtKB-EC"/>
</dbReference>
<evidence type="ECO:0000256" key="2">
    <source>
        <dbReference type="ARBA" id="ARBA00005752"/>
    </source>
</evidence>
<organism evidence="9 10">
    <name type="scientific">Dongia soli</name>
    <dbReference type="NCBI Taxonomy" id="600628"/>
    <lineage>
        <taxon>Bacteria</taxon>
        <taxon>Pseudomonadati</taxon>
        <taxon>Pseudomonadota</taxon>
        <taxon>Alphaproteobacteria</taxon>
        <taxon>Rhodospirillales</taxon>
        <taxon>Dongiaceae</taxon>
        <taxon>Dongia</taxon>
    </lineage>
</organism>
<evidence type="ECO:0000256" key="6">
    <source>
        <dbReference type="ARBA" id="ARBA00022962"/>
    </source>
</evidence>
<dbReference type="CDD" id="cd00712">
    <property type="entry name" value="AsnB"/>
    <property type="match status" value="1"/>
</dbReference>
<evidence type="ECO:0000256" key="7">
    <source>
        <dbReference type="ARBA" id="ARBA00048741"/>
    </source>
</evidence>
<comment type="similarity">
    <text evidence="2">Belongs to the asparagine synthetase family.</text>
</comment>
<dbReference type="PANTHER" id="PTHR43284">
    <property type="entry name" value="ASPARAGINE SYNTHETASE (GLUTAMINE-HYDROLYZING)"/>
    <property type="match status" value="1"/>
</dbReference>
<evidence type="ECO:0000256" key="5">
    <source>
        <dbReference type="ARBA" id="ARBA00022840"/>
    </source>
</evidence>
<keyword evidence="4" id="KW-0547">Nucleotide-binding</keyword>
<dbReference type="PROSITE" id="PS51278">
    <property type="entry name" value="GATASE_TYPE_2"/>
    <property type="match status" value="1"/>
</dbReference>
<accession>A0ABU5EAT6</accession>
<comment type="pathway">
    <text evidence="1">Amino-acid biosynthesis; L-asparagine biosynthesis; L-asparagine from L-aspartate (L-Gln route): step 1/1.</text>
</comment>
<comment type="catalytic activity">
    <reaction evidence="7">
        <text>L-aspartate + L-glutamine + ATP + H2O = L-asparagine + L-glutamate + AMP + diphosphate + H(+)</text>
        <dbReference type="Rhea" id="RHEA:12228"/>
        <dbReference type="ChEBI" id="CHEBI:15377"/>
        <dbReference type="ChEBI" id="CHEBI:15378"/>
        <dbReference type="ChEBI" id="CHEBI:29985"/>
        <dbReference type="ChEBI" id="CHEBI:29991"/>
        <dbReference type="ChEBI" id="CHEBI:30616"/>
        <dbReference type="ChEBI" id="CHEBI:33019"/>
        <dbReference type="ChEBI" id="CHEBI:58048"/>
        <dbReference type="ChEBI" id="CHEBI:58359"/>
        <dbReference type="ChEBI" id="CHEBI:456215"/>
        <dbReference type="EC" id="6.3.5.4"/>
    </reaction>
</comment>
<dbReference type="Pfam" id="PF00733">
    <property type="entry name" value="Asn_synthase"/>
    <property type="match status" value="1"/>
</dbReference>
<proteinExistence type="inferred from homology"/>
<dbReference type="Pfam" id="PF13537">
    <property type="entry name" value="GATase_7"/>
    <property type="match status" value="1"/>
</dbReference>
<dbReference type="PIRSF" id="PIRSF001589">
    <property type="entry name" value="Asn_synthetase_glu-h"/>
    <property type="match status" value="1"/>
</dbReference>
<dbReference type="InterPro" id="IPR051786">
    <property type="entry name" value="ASN_synthetase/amidase"/>
</dbReference>
<evidence type="ECO:0000256" key="3">
    <source>
        <dbReference type="ARBA" id="ARBA00012737"/>
    </source>
</evidence>
<keyword evidence="9" id="KW-0436">Ligase</keyword>
<dbReference type="InterPro" id="IPR029055">
    <property type="entry name" value="Ntn_hydrolases_N"/>
</dbReference>
<evidence type="ECO:0000256" key="4">
    <source>
        <dbReference type="ARBA" id="ARBA00022741"/>
    </source>
</evidence>
<feature type="domain" description="Glutamine amidotransferase type-2" evidence="8">
    <location>
        <begin position="1"/>
        <end position="197"/>
    </location>
</feature>
<dbReference type="CDD" id="cd01991">
    <property type="entry name" value="Asn_synthase_B_C"/>
    <property type="match status" value="1"/>
</dbReference>
<keyword evidence="5" id="KW-0067">ATP-binding</keyword>
<comment type="caution">
    <text evidence="9">The sequence shown here is derived from an EMBL/GenBank/DDBJ whole genome shotgun (WGS) entry which is preliminary data.</text>
</comment>
<dbReference type="Gene3D" id="3.60.20.10">
    <property type="entry name" value="Glutamine Phosphoribosylpyrophosphate, subunit 1, domain 1"/>
    <property type="match status" value="1"/>
</dbReference>
<dbReference type="InterPro" id="IPR017932">
    <property type="entry name" value="GATase_2_dom"/>
</dbReference>
<sequence>MTGAMGQLVAHRGPDMQGLWSDPANLCHLAHRRLSIIDLSEAGRQPMSDASGRYVVTFNGELYNYQDIRRELEQEGHRFFTKSDTEVLLLGYIAHGERIFEMADGMFAVAIYDRQQRSLLLARDRAGEKPLYYMQAGNVFAFASELQALTAVPGVDHRMSEGALAAYLLFRYVPAPATILAGISKLIPGHLLKVEADGSYVERRYFAFELQPNYNPSQAHFEKYASEVENALIASLKRRLVSDVPLGVFLSAGIDSSLACALITKRLGHSPRTFTIGFENDAESEHQVALRISQCLGTQHSQYVFSASDFDAIGSQIGKFMDEPNGDRSCVPTYLLSKFTRESVTVAISGDGGDELFCGYGRYRGVPQAMKEPCWENPRATIGAYFDRFLAVFGIAATSEILPNGWRSIASLLESFIPIFQHPGRDVVNGLRQLDFATYLPGAVLPKVDRMSMRWGLEVRTPFLEPQVMQLSSRLSGAYCHNDKFAKLTLRQILGKYLPSDIVSLPKRGFGMPASVFINNKEKTAAELDVTRERILGTRFFSERRELVESLMQKSGQNINSIWATIVLGQWMESFPVKL</sequence>
<dbReference type="InterPro" id="IPR033738">
    <property type="entry name" value="AsnB_N"/>
</dbReference>
<dbReference type="EC" id="6.3.5.4" evidence="3"/>
<dbReference type="InterPro" id="IPR014729">
    <property type="entry name" value="Rossmann-like_a/b/a_fold"/>
</dbReference>
<dbReference type="Proteomes" id="UP001279642">
    <property type="component" value="Unassembled WGS sequence"/>
</dbReference>
<evidence type="ECO:0000313" key="9">
    <source>
        <dbReference type="EMBL" id="MDY0882648.1"/>
    </source>
</evidence>
<protein>
    <recommendedName>
        <fullName evidence="3">asparagine synthase (glutamine-hydrolyzing)</fullName>
        <ecNumber evidence="3">6.3.5.4</ecNumber>
    </recommendedName>
</protein>
<dbReference type="PANTHER" id="PTHR43284:SF1">
    <property type="entry name" value="ASPARAGINE SYNTHETASE"/>
    <property type="match status" value="1"/>
</dbReference>
<dbReference type="Gene3D" id="3.40.50.620">
    <property type="entry name" value="HUPs"/>
    <property type="match status" value="1"/>
</dbReference>
<dbReference type="EMBL" id="JAXCLW010000002">
    <property type="protein sequence ID" value="MDY0882648.1"/>
    <property type="molecule type" value="Genomic_DNA"/>
</dbReference>
<name>A0ABU5EAT6_9PROT</name>
<evidence type="ECO:0000313" key="10">
    <source>
        <dbReference type="Proteomes" id="UP001279642"/>
    </source>
</evidence>
<dbReference type="NCBIfam" id="TIGR01536">
    <property type="entry name" value="asn_synth_AEB"/>
    <property type="match status" value="1"/>
</dbReference>
<keyword evidence="10" id="KW-1185">Reference proteome</keyword>
<dbReference type="SUPFAM" id="SSF56235">
    <property type="entry name" value="N-terminal nucleophile aminohydrolases (Ntn hydrolases)"/>
    <property type="match status" value="1"/>
</dbReference>
<dbReference type="InterPro" id="IPR006426">
    <property type="entry name" value="Asn_synth_AEB"/>
</dbReference>
<evidence type="ECO:0000256" key="1">
    <source>
        <dbReference type="ARBA" id="ARBA00005187"/>
    </source>
</evidence>
<dbReference type="RefSeq" id="WP_320508640.1">
    <property type="nucleotide sequence ID" value="NZ_JAXCLW010000002.1"/>
</dbReference>
<keyword evidence="6" id="KW-0315">Glutamine amidotransferase</keyword>
<dbReference type="SUPFAM" id="SSF52402">
    <property type="entry name" value="Adenine nucleotide alpha hydrolases-like"/>
    <property type="match status" value="1"/>
</dbReference>
<reference evidence="9 10" key="1">
    <citation type="journal article" date="2016" name="Antonie Van Leeuwenhoek">
        <title>Dongia soli sp. nov., isolated from soil from Dokdo, Korea.</title>
        <authorList>
            <person name="Kim D.U."/>
            <person name="Lee H."/>
            <person name="Kim H."/>
            <person name="Kim S.G."/>
            <person name="Ka J.O."/>
        </authorList>
    </citation>
    <scope>NUCLEOTIDE SEQUENCE [LARGE SCALE GENOMIC DNA]</scope>
    <source>
        <strain evidence="9 10">D78</strain>
    </source>
</reference>